<dbReference type="STRING" id="1123291.SAMN04490355_100985"/>
<dbReference type="InterPro" id="IPR017871">
    <property type="entry name" value="ABC_transporter-like_CS"/>
</dbReference>
<evidence type="ECO:0000256" key="3">
    <source>
        <dbReference type="ARBA" id="ARBA00022840"/>
    </source>
</evidence>
<dbReference type="GO" id="GO:0005886">
    <property type="term" value="C:plasma membrane"/>
    <property type="evidence" value="ECO:0007669"/>
    <property type="project" value="TreeGrafter"/>
</dbReference>
<evidence type="ECO:0000313" key="5">
    <source>
        <dbReference type="EMBL" id="SFL57357.1"/>
    </source>
</evidence>
<dbReference type="InterPro" id="IPR027417">
    <property type="entry name" value="P-loop_NTPase"/>
</dbReference>
<name>A0A1I4ITF3_9FIRM</name>
<reference evidence="6" key="1">
    <citation type="submission" date="2016-10" db="EMBL/GenBank/DDBJ databases">
        <authorList>
            <person name="Varghese N."/>
            <person name="Submissions S."/>
        </authorList>
    </citation>
    <scope>NUCLEOTIDE SEQUENCE [LARGE SCALE GENOMIC DNA]</scope>
    <source>
        <strain evidence="6">DSM 13327</strain>
    </source>
</reference>
<keyword evidence="1" id="KW-0813">Transport</keyword>
<dbReference type="EMBL" id="FOTS01000009">
    <property type="protein sequence ID" value="SFL57357.1"/>
    <property type="molecule type" value="Genomic_DNA"/>
</dbReference>
<dbReference type="SUPFAM" id="SSF52540">
    <property type="entry name" value="P-loop containing nucleoside triphosphate hydrolases"/>
    <property type="match status" value="1"/>
</dbReference>
<dbReference type="InterPro" id="IPR003593">
    <property type="entry name" value="AAA+_ATPase"/>
</dbReference>
<dbReference type="Pfam" id="PF00005">
    <property type="entry name" value="ABC_tran"/>
    <property type="match status" value="1"/>
</dbReference>
<dbReference type="GO" id="GO:0098796">
    <property type="term" value="C:membrane protein complex"/>
    <property type="evidence" value="ECO:0007669"/>
    <property type="project" value="UniProtKB-ARBA"/>
</dbReference>
<dbReference type="AlphaFoldDB" id="A0A1I4ITF3"/>
<keyword evidence="2" id="KW-0547">Nucleotide-binding</keyword>
<organism evidence="5 6">
    <name type="scientific">Pelosinus propionicus DSM 13327</name>
    <dbReference type="NCBI Taxonomy" id="1123291"/>
    <lineage>
        <taxon>Bacteria</taxon>
        <taxon>Bacillati</taxon>
        <taxon>Bacillota</taxon>
        <taxon>Negativicutes</taxon>
        <taxon>Selenomonadales</taxon>
        <taxon>Sporomusaceae</taxon>
        <taxon>Pelosinus</taxon>
    </lineage>
</organism>
<accession>A0A1I4ITF3</accession>
<dbReference type="GO" id="GO:0022857">
    <property type="term" value="F:transmembrane transporter activity"/>
    <property type="evidence" value="ECO:0007669"/>
    <property type="project" value="UniProtKB-ARBA"/>
</dbReference>
<gene>
    <name evidence="5" type="ORF">SAMN04490355_100985</name>
</gene>
<proteinExistence type="predicted"/>
<dbReference type="Proteomes" id="UP000199520">
    <property type="component" value="Unassembled WGS sequence"/>
</dbReference>
<keyword evidence="3 5" id="KW-0067">ATP-binding</keyword>
<dbReference type="Gene3D" id="3.40.50.300">
    <property type="entry name" value="P-loop containing nucleotide triphosphate hydrolases"/>
    <property type="match status" value="1"/>
</dbReference>
<feature type="domain" description="ABC transporter" evidence="4">
    <location>
        <begin position="32"/>
        <end position="270"/>
    </location>
</feature>
<dbReference type="FunFam" id="3.40.50.300:FF:000032">
    <property type="entry name" value="Export ABC transporter ATP-binding protein"/>
    <property type="match status" value="1"/>
</dbReference>
<keyword evidence="6" id="KW-1185">Reference proteome</keyword>
<dbReference type="PANTHER" id="PTHR24220:SF86">
    <property type="entry name" value="ABC TRANSPORTER ABCH.1"/>
    <property type="match status" value="1"/>
</dbReference>
<dbReference type="PROSITE" id="PS00211">
    <property type="entry name" value="ABC_TRANSPORTER_1"/>
    <property type="match status" value="1"/>
</dbReference>
<dbReference type="OrthoDB" id="9772862at2"/>
<dbReference type="RefSeq" id="WP_090934203.1">
    <property type="nucleotide sequence ID" value="NZ_FOTS01000009.1"/>
</dbReference>
<dbReference type="InterPro" id="IPR017911">
    <property type="entry name" value="MacB-like_ATP-bd"/>
</dbReference>
<sequence length="270" mass="29846">MYKKYFSFLHKVDQSTHESALVDKYEDSNHLIELRHVEKTYHTDAGDFTALRGVDLQVNAGEFLAIIGKSGSGKSTILNMITGVDRPTAGEVVINGTAVHKMQENQMAVWRGRNIGIVFQFFQLLPTLSVLENIMLPMDFCNTYRPNERQERAMSLLKMVEMTGQANKLPTELSGGQQQRVAIVRALANDPPIIVADEPTGNLDSKTADAVFSLFDELVGRGKTILMVTHDSDIERRVGRSITVADGEIVNQTGDYKIFNQASTVGGNPS</sequence>
<dbReference type="InterPro" id="IPR003439">
    <property type="entry name" value="ABC_transporter-like_ATP-bd"/>
</dbReference>
<dbReference type="PROSITE" id="PS50893">
    <property type="entry name" value="ABC_TRANSPORTER_2"/>
    <property type="match status" value="1"/>
</dbReference>
<evidence type="ECO:0000259" key="4">
    <source>
        <dbReference type="PROSITE" id="PS50893"/>
    </source>
</evidence>
<dbReference type="InterPro" id="IPR015854">
    <property type="entry name" value="ABC_transpr_LolD-like"/>
</dbReference>
<dbReference type="CDD" id="cd03255">
    <property type="entry name" value="ABC_MJ0796_LolCDE_FtsE"/>
    <property type="match status" value="1"/>
</dbReference>
<dbReference type="PANTHER" id="PTHR24220">
    <property type="entry name" value="IMPORT ATP-BINDING PROTEIN"/>
    <property type="match status" value="1"/>
</dbReference>
<dbReference type="GO" id="GO:0016887">
    <property type="term" value="F:ATP hydrolysis activity"/>
    <property type="evidence" value="ECO:0007669"/>
    <property type="project" value="InterPro"/>
</dbReference>
<dbReference type="GO" id="GO:0005524">
    <property type="term" value="F:ATP binding"/>
    <property type="evidence" value="ECO:0007669"/>
    <property type="project" value="UniProtKB-KW"/>
</dbReference>
<evidence type="ECO:0000256" key="1">
    <source>
        <dbReference type="ARBA" id="ARBA00022448"/>
    </source>
</evidence>
<dbReference type="SMART" id="SM00382">
    <property type="entry name" value="AAA"/>
    <property type="match status" value="1"/>
</dbReference>
<evidence type="ECO:0000313" key="6">
    <source>
        <dbReference type="Proteomes" id="UP000199520"/>
    </source>
</evidence>
<protein>
    <submittedName>
        <fullName evidence="5">Putative ABC transport system ATP-binding protein</fullName>
    </submittedName>
</protein>
<evidence type="ECO:0000256" key="2">
    <source>
        <dbReference type="ARBA" id="ARBA00022741"/>
    </source>
</evidence>